<organism evidence="2">
    <name type="scientific">Salmonella enterica subsp. enterica serovar Cotham</name>
    <dbReference type="NCBI Taxonomy" id="2572724"/>
    <lineage>
        <taxon>Bacteria</taxon>
        <taxon>Pseudomonadati</taxon>
        <taxon>Pseudomonadota</taxon>
        <taxon>Gammaproteobacteria</taxon>
        <taxon>Enterobacterales</taxon>
        <taxon>Enterobacteriaceae</taxon>
        <taxon>Salmonella</taxon>
    </lineage>
</organism>
<sequence>MNLSELLNEASKEMNRRNNEKKASIEEIKDFITRLNQKPERPFKYGDIVTWKDGMKNRRFPDYDERGVISEVLDTPIPCPDDTGSQYYMEPQDVKVVVFRDGEFCEYMFDSRRLRHADN</sequence>
<evidence type="ECO:0000256" key="1">
    <source>
        <dbReference type="SAM" id="MobiDB-lite"/>
    </source>
</evidence>
<feature type="compositionally biased region" description="Basic and acidic residues" evidence="1">
    <location>
        <begin position="10"/>
        <end position="21"/>
    </location>
</feature>
<evidence type="ECO:0000313" key="2">
    <source>
        <dbReference type="EMBL" id="ECT9336044.1"/>
    </source>
</evidence>
<dbReference type="EMBL" id="AAKOIS010000001">
    <property type="protein sequence ID" value="ECT9336044.1"/>
    <property type="molecule type" value="Genomic_DNA"/>
</dbReference>
<reference evidence="2" key="1">
    <citation type="submission" date="2018-07" db="EMBL/GenBank/DDBJ databases">
        <authorList>
            <consortium name="PulseNet: The National Subtyping Network for Foodborne Disease Surveillance"/>
            <person name="Tarr C.L."/>
            <person name="Trees E."/>
            <person name="Katz L.S."/>
            <person name="Carleton-Romer H.A."/>
            <person name="Stroika S."/>
            <person name="Kucerova Z."/>
            <person name="Roache K.F."/>
            <person name="Sabol A.L."/>
            <person name="Besser J."/>
            <person name="Gerner-Smidt P."/>
        </authorList>
    </citation>
    <scope>NUCLEOTIDE SEQUENCE</scope>
    <source>
        <strain evidence="2">2015AM-0391</strain>
    </source>
</reference>
<accession>A0A5H7NRX9</accession>
<dbReference type="AlphaFoldDB" id="A0A5H7NRX9"/>
<gene>
    <name evidence="2" type="ORF">CG757_05280</name>
</gene>
<proteinExistence type="predicted"/>
<comment type="caution">
    <text evidence="2">The sequence shown here is derived from an EMBL/GenBank/DDBJ whole genome shotgun (WGS) entry which is preliminary data.</text>
</comment>
<protein>
    <submittedName>
        <fullName evidence="2">Uncharacterized protein</fullName>
    </submittedName>
</protein>
<name>A0A5H7NRX9_SALET</name>
<feature type="region of interest" description="Disordered" evidence="1">
    <location>
        <begin position="1"/>
        <end position="21"/>
    </location>
</feature>